<dbReference type="InterPro" id="IPR036259">
    <property type="entry name" value="MFS_trans_sf"/>
</dbReference>
<keyword evidence="4 7" id="KW-0812">Transmembrane</keyword>
<comment type="subcellular location">
    <subcellularLocation>
        <location evidence="1">Endomembrane system</location>
        <topology evidence="1">Multi-pass membrane protein</topology>
    </subcellularLocation>
</comment>
<evidence type="ECO:0000313" key="8">
    <source>
        <dbReference type="EMBL" id="KAL3768149.1"/>
    </source>
</evidence>
<evidence type="ECO:0000256" key="2">
    <source>
        <dbReference type="ARBA" id="ARBA00007467"/>
    </source>
</evidence>
<feature type="transmembrane region" description="Helical" evidence="7">
    <location>
        <begin position="447"/>
        <end position="466"/>
    </location>
</feature>
<sequence>MVNSRMSSRTVFEASAAATKVIRSFWLIGLLNNAPWVLMLACAPSIFSGGVALVFLSNQIPGLLVKITAPYWFHRVSYKFRMLMASMSMCIACLLVGFGALIHDEVNAREADSNHNIGLAMELVGVSFISFQCSLGELSKLSLFVDMAFFTQASSLALAGKFDSVILPKMRNSTSYSIINSNACNGTDSYENDYEVTPQRDLNTIQMNRCITAFSSGTGLAGIVGYGYKSLLSKAFGWGLSYVVFSVVVFAAAYYATFYHGLFKAEHEDRFDRLLQAGDREKVLAQKKTTPVHMLESSFPRNRRMREDDESTSEAVEMVVHFQESTSLQSTESAAIYNLPAQLTPVQRFRLVLSLWPYTIPLFIVYAAEYMMQAGVWSAIGFPVESQTARAQFYHYSNWMYQVGVFVSRSSGNLFSASLPILWLMPALQVINLVFFCMTSIHHFVYSWWLLLPAFCAGLLGGGVYVQGFSRINMDMPLELREFAISSAGVADSLGILTADISALFIQSCIYDKNNIQGAVVSCPVG</sequence>
<dbReference type="GO" id="GO:0012505">
    <property type="term" value="C:endomembrane system"/>
    <property type="evidence" value="ECO:0007669"/>
    <property type="project" value="UniProtKB-SubCell"/>
</dbReference>
<evidence type="ECO:0008006" key="10">
    <source>
        <dbReference type="Google" id="ProtNLM"/>
    </source>
</evidence>
<accession>A0ABD3MXT8</accession>
<dbReference type="SUPFAM" id="SSF103473">
    <property type="entry name" value="MFS general substrate transporter"/>
    <property type="match status" value="1"/>
</dbReference>
<comment type="similarity">
    <text evidence="2 7">Belongs to the battenin family.</text>
</comment>
<dbReference type="Proteomes" id="UP001530400">
    <property type="component" value="Unassembled WGS sequence"/>
</dbReference>
<comment type="caution">
    <text evidence="8">The sequence shown here is derived from an EMBL/GenBank/DDBJ whole genome shotgun (WGS) entry which is preliminary data.</text>
</comment>
<reference evidence="8 9" key="1">
    <citation type="submission" date="2024-10" db="EMBL/GenBank/DDBJ databases">
        <title>Updated reference genomes for cyclostephanoid diatoms.</title>
        <authorList>
            <person name="Roberts W.R."/>
            <person name="Alverson A.J."/>
        </authorList>
    </citation>
    <scope>NUCLEOTIDE SEQUENCE [LARGE SCALE GENOMIC DNA]</scope>
    <source>
        <strain evidence="8 9">AJA010-31</strain>
    </source>
</reference>
<dbReference type="PRINTS" id="PR01315">
    <property type="entry name" value="BATTENIN"/>
</dbReference>
<feature type="transmembrane region" description="Helical" evidence="7">
    <location>
        <begin position="240"/>
        <end position="263"/>
    </location>
</feature>
<evidence type="ECO:0000256" key="4">
    <source>
        <dbReference type="ARBA" id="ARBA00022692"/>
    </source>
</evidence>
<evidence type="ECO:0000256" key="1">
    <source>
        <dbReference type="ARBA" id="ARBA00004127"/>
    </source>
</evidence>
<gene>
    <name evidence="8" type="ORF">ACHAWO_006519</name>
</gene>
<dbReference type="GO" id="GO:0016020">
    <property type="term" value="C:membrane"/>
    <property type="evidence" value="ECO:0007669"/>
    <property type="project" value="UniProtKB-UniRule"/>
</dbReference>
<evidence type="ECO:0000313" key="9">
    <source>
        <dbReference type="Proteomes" id="UP001530400"/>
    </source>
</evidence>
<protein>
    <recommendedName>
        <fullName evidence="10">Battenin</fullName>
    </recommendedName>
</protein>
<dbReference type="PANTHER" id="PTHR10981">
    <property type="entry name" value="BATTENIN"/>
    <property type="match status" value="1"/>
</dbReference>
<organism evidence="8 9">
    <name type="scientific">Cyclotella atomus</name>
    <dbReference type="NCBI Taxonomy" id="382360"/>
    <lineage>
        <taxon>Eukaryota</taxon>
        <taxon>Sar</taxon>
        <taxon>Stramenopiles</taxon>
        <taxon>Ochrophyta</taxon>
        <taxon>Bacillariophyta</taxon>
        <taxon>Coscinodiscophyceae</taxon>
        <taxon>Thalassiosirophycidae</taxon>
        <taxon>Stephanodiscales</taxon>
        <taxon>Stephanodiscaceae</taxon>
        <taxon>Cyclotella</taxon>
    </lineage>
</organism>
<feature type="transmembrane region" description="Helical" evidence="7">
    <location>
        <begin position="419"/>
        <end position="441"/>
    </location>
</feature>
<keyword evidence="3" id="KW-0813">Transport</keyword>
<feature type="transmembrane region" description="Helical" evidence="7">
    <location>
        <begin position="115"/>
        <end position="135"/>
    </location>
</feature>
<dbReference type="AlphaFoldDB" id="A0ABD3MXT8"/>
<feature type="transmembrane region" description="Helical" evidence="7">
    <location>
        <begin position="82"/>
        <end position="103"/>
    </location>
</feature>
<keyword evidence="6 7" id="KW-0472">Membrane</keyword>
<name>A0ABD3MXT8_9STRA</name>
<dbReference type="EMBL" id="JALLPJ020001352">
    <property type="protein sequence ID" value="KAL3768149.1"/>
    <property type="molecule type" value="Genomic_DNA"/>
</dbReference>
<feature type="transmembrane region" description="Helical" evidence="7">
    <location>
        <begin position="36"/>
        <end position="56"/>
    </location>
</feature>
<keyword evidence="5 7" id="KW-1133">Transmembrane helix</keyword>
<dbReference type="PANTHER" id="PTHR10981:SF0">
    <property type="entry name" value="BATTENIN"/>
    <property type="match status" value="1"/>
</dbReference>
<feature type="transmembrane region" description="Helical" evidence="7">
    <location>
        <begin position="210"/>
        <end position="228"/>
    </location>
</feature>
<evidence type="ECO:0000256" key="7">
    <source>
        <dbReference type="RuleBase" id="RU361113"/>
    </source>
</evidence>
<evidence type="ECO:0000256" key="5">
    <source>
        <dbReference type="ARBA" id="ARBA00022989"/>
    </source>
</evidence>
<dbReference type="GO" id="GO:0005773">
    <property type="term" value="C:vacuole"/>
    <property type="evidence" value="ECO:0007669"/>
    <property type="project" value="UniProtKB-ARBA"/>
</dbReference>
<proteinExistence type="inferred from homology"/>
<dbReference type="Pfam" id="PF02487">
    <property type="entry name" value="CLN3"/>
    <property type="match status" value="2"/>
</dbReference>
<evidence type="ECO:0000256" key="6">
    <source>
        <dbReference type="ARBA" id="ARBA00023136"/>
    </source>
</evidence>
<dbReference type="InterPro" id="IPR003492">
    <property type="entry name" value="Battenin_disease_Cln3"/>
</dbReference>
<keyword evidence="9" id="KW-1185">Reference proteome</keyword>
<evidence type="ECO:0000256" key="3">
    <source>
        <dbReference type="ARBA" id="ARBA00022448"/>
    </source>
</evidence>